<dbReference type="Proteomes" id="UP000271339">
    <property type="component" value="Unassembled WGS sequence"/>
</dbReference>
<dbReference type="EMBL" id="REFC01000014">
    <property type="protein sequence ID" value="RMA57765.1"/>
    <property type="molecule type" value="Genomic_DNA"/>
</dbReference>
<reference evidence="1 2" key="1">
    <citation type="submission" date="2018-10" db="EMBL/GenBank/DDBJ databases">
        <title>Genomic Encyclopedia of Archaeal and Bacterial Type Strains, Phase II (KMG-II): from individual species to whole genera.</title>
        <authorList>
            <person name="Goeker M."/>
        </authorList>
    </citation>
    <scope>NUCLEOTIDE SEQUENCE [LARGE SCALE GENOMIC DNA]</scope>
    <source>
        <strain evidence="1 2">DSM 23424</strain>
    </source>
</reference>
<accession>A0A3L9YI01</accession>
<dbReference type="Pfam" id="PF16138">
    <property type="entry name" value="DUF4846"/>
    <property type="match status" value="1"/>
</dbReference>
<comment type="caution">
    <text evidence="1">The sequence shown here is derived from an EMBL/GenBank/DDBJ whole genome shotgun (WGS) entry which is preliminary data.</text>
</comment>
<gene>
    <name evidence="1" type="ORF">BXY75_2570</name>
</gene>
<name>A0A3L9YI01_9FLAO</name>
<dbReference type="InterPro" id="IPR032315">
    <property type="entry name" value="DUF4846"/>
</dbReference>
<evidence type="ECO:0000313" key="1">
    <source>
        <dbReference type="EMBL" id="RMA57765.1"/>
    </source>
</evidence>
<keyword evidence="2" id="KW-1185">Reference proteome</keyword>
<evidence type="ECO:0000313" key="2">
    <source>
        <dbReference type="Proteomes" id="UP000271339"/>
    </source>
</evidence>
<dbReference type="OrthoDB" id="5511471at2"/>
<dbReference type="AlphaFoldDB" id="A0A3L9YI01"/>
<dbReference type="RefSeq" id="WP_121908121.1">
    <property type="nucleotide sequence ID" value="NZ_REFC01000014.1"/>
</dbReference>
<organism evidence="1 2">
    <name type="scientific">Ulvibacter antarcticus</name>
    <dbReference type="NCBI Taxonomy" id="442714"/>
    <lineage>
        <taxon>Bacteria</taxon>
        <taxon>Pseudomonadati</taxon>
        <taxon>Bacteroidota</taxon>
        <taxon>Flavobacteriia</taxon>
        <taxon>Flavobacteriales</taxon>
        <taxon>Flavobacteriaceae</taxon>
        <taxon>Ulvibacter</taxon>
    </lineage>
</organism>
<proteinExistence type="predicted"/>
<sequence>MKKLLFLSLISAGLIYLFFTKEGKVIKNVAISVIAPVEHVKEKGLTVIDRIEVPEDFTRTLYPANSFQNYIQNYKLKPFGAKIVNYDGNDYVYQSGHVGIFELAVPDNGLQQCADALIRIRAEYLWDMNRKDEIGFNFTSGHYCSWKQYAEGFRPKINANKVSFHKTASANNSKENFHRYLNLIFMYSGTQSLYDELPKIKTSEELQVGDMLVYAGSPGHIVMLADMAINSEGEKIFILAQGNTPAQSVHLLKNLNDLKISPWYELEMNQYLEIPTYYFNDTKFVRFKGI</sequence>
<protein>
    <submittedName>
        <fullName evidence="1">Uncharacterized protein DUF4846</fullName>
    </submittedName>
</protein>